<feature type="non-terminal residue" evidence="2">
    <location>
        <position position="1"/>
    </location>
</feature>
<dbReference type="Proteomes" id="UP000823775">
    <property type="component" value="Unassembled WGS sequence"/>
</dbReference>
<organism evidence="2 3">
    <name type="scientific">Datura stramonium</name>
    <name type="common">Jimsonweed</name>
    <name type="synonym">Common thornapple</name>
    <dbReference type="NCBI Taxonomy" id="4076"/>
    <lineage>
        <taxon>Eukaryota</taxon>
        <taxon>Viridiplantae</taxon>
        <taxon>Streptophyta</taxon>
        <taxon>Embryophyta</taxon>
        <taxon>Tracheophyta</taxon>
        <taxon>Spermatophyta</taxon>
        <taxon>Magnoliopsida</taxon>
        <taxon>eudicotyledons</taxon>
        <taxon>Gunneridae</taxon>
        <taxon>Pentapetalae</taxon>
        <taxon>asterids</taxon>
        <taxon>lamiids</taxon>
        <taxon>Solanales</taxon>
        <taxon>Solanaceae</taxon>
        <taxon>Solanoideae</taxon>
        <taxon>Datureae</taxon>
        <taxon>Datura</taxon>
    </lineage>
</organism>
<gene>
    <name evidence="2" type="ORF">HAX54_024228</name>
</gene>
<protein>
    <submittedName>
        <fullName evidence="2">Uncharacterized protein</fullName>
    </submittedName>
</protein>
<evidence type="ECO:0000256" key="1">
    <source>
        <dbReference type="SAM" id="MobiDB-lite"/>
    </source>
</evidence>
<dbReference type="EMBL" id="JACEIK010002950">
    <property type="protein sequence ID" value="MCD9639593.1"/>
    <property type="molecule type" value="Genomic_DNA"/>
</dbReference>
<name>A0ABS8UZZ1_DATST</name>
<feature type="compositionally biased region" description="Polar residues" evidence="1">
    <location>
        <begin position="1"/>
        <end position="16"/>
    </location>
</feature>
<comment type="caution">
    <text evidence="2">The sequence shown here is derived from an EMBL/GenBank/DDBJ whole genome shotgun (WGS) entry which is preliminary data.</text>
</comment>
<feature type="non-terminal residue" evidence="2">
    <location>
        <position position="66"/>
    </location>
</feature>
<feature type="region of interest" description="Disordered" evidence="1">
    <location>
        <begin position="1"/>
        <end position="25"/>
    </location>
</feature>
<evidence type="ECO:0000313" key="2">
    <source>
        <dbReference type="EMBL" id="MCD9639593.1"/>
    </source>
</evidence>
<sequence>NEMDPSNKSKMGSSSENSKHTFLPPGALARVRGQSFISMGSVRVSGKKRTLMNQFKVMQETRRRKP</sequence>
<accession>A0ABS8UZZ1</accession>
<proteinExistence type="predicted"/>
<evidence type="ECO:0000313" key="3">
    <source>
        <dbReference type="Proteomes" id="UP000823775"/>
    </source>
</evidence>
<keyword evidence="3" id="KW-1185">Reference proteome</keyword>
<reference evidence="2 3" key="1">
    <citation type="journal article" date="2021" name="BMC Genomics">
        <title>Datura genome reveals duplications of psychoactive alkaloid biosynthetic genes and high mutation rate following tissue culture.</title>
        <authorList>
            <person name="Rajewski A."/>
            <person name="Carter-House D."/>
            <person name="Stajich J."/>
            <person name="Litt A."/>
        </authorList>
    </citation>
    <scope>NUCLEOTIDE SEQUENCE [LARGE SCALE GENOMIC DNA]</scope>
    <source>
        <strain evidence="2">AR-01</strain>
    </source>
</reference>